<keyword evidence="8 10" id="KW-0694">RNA-binding</keyword>
<dbReference type="EMBL" id="DYYQ01000037">
    <property type="protein sequence ID" value="HJE49692.1"/>
    <property type="molecule type" value="Genomic_DNA"/>
</dbReference>
<evidence type="ECO:0000313" key="16">
    <source>
        <dbReference type="Proteomes" id="UP000216008"/>
    </source>
</evidence>
<evidence type="ECO:0000256" key="9">
    <source>
        <dbReference type="ARBA" id="ARBA00023134"/>
    </source>
</evidence>
<feature type="domain" description="CP-type G" evidence="12">
    <location>
        <begin position="65"/>
        <end position="223"/>
    </location>
</feature>
<dbReference type="GO" id="GO:0046872">
    <property type="term" value="F:metal ion binding"/>
    <property type="evidence" value="ECO:0007669"/>
    <property type="project" value="UniProtKB-KW"/>
</dbReference>
<dbReference type="Pfam" id="PF16745">
    <property type="entry name" value="RsgA_N"/>
    <property type="match status" value="1"/>
</dbReference>
<reference evidence="13" key="3">
    <citation type="submission" date="2021-09" db="EMBL/GenBank/DDBJ databases">
        <authorList>
            <person name="Gilroy R."/>
        </authorList>
    </citation>
    <scope>NUCLEOTIDE SEQUENCE</scope>
    <source>
        <strain evidence="13">CHK192-2623</strain>
    </source>
</reference>
<evidence type="ECO:0000313" key="17">
    <source>
        <dbReference type="Proteomes" id="UP000216448"/>
    </source>
</evidence>
<dbReference type="InterPro" id="IPR030378">
    <property type="entry name" value="G_CP_dom"/>
</dbReference>
<dbReference type="InterPro" id="IPR004881">
    <property type="entry name" value="Ribosome_biogen_GTPase_RsgA"/>
</dbReference>
<sequence>MKKAEGTIISAISGYYDVEIDDKVVRTRARGVFRDRKQKPLVGDRVVVQLDDQGMNYLIEILPRVNEIGRPAVANVSRVLLVISAVEPDFSLELLDRYLTFFAWKNVGVVIYLSKSDITSSERLKDIQTELEYYQRIGYPVFEDAKKLENEVPKMIDKDQIWTLAGQSGAGKSTLLNKLESEAKQATGAISTALNRGKHTTRQVTLFKYGSGFIADTPGFSAIDLFKIKVDDLRNYFYDLKEASVECKFRGCQHIKEPGCEVKKFVEEGKIARSRYESYLKIRQEISDNRMPEYLKK</sequence>
<feature type="binding site" evidence="10">
    <location>
        <begin position="166"/>
        <end position="174"/>
    </location>
    <ligand>
        <name>GTP</name>
        <dbReference type="ChEBI" id="CHEBI:37565"/>
    </ligand>
</feature>
<keyword evidence="6 10" id="KW-0378">Hydrolase</keyword>
<dbReference type="GO" id="GO:0019843">
    <property type="term" value="F:rRNA binding"/>
    <property type="evidence" value="ECO:0007669"/>
    <property type="project" value="UniProtKB-KW"/>
</dbReference>
<evidence type="ECO:0000256" key="2">
    <source>
        <dbReference type="ARBA" id="ARBA00022517"/>
    </source>
</evidence>
<dbReference type="GO" id="GO:0005737">
    <property type="term" value="C:cytoplasm"/>
    <property type="evidence" value="ECO:0007669"/>
    <property type="project" value="UniProtKB-SubCell"/>
</dbReference>
<reference evidence="16 17" key="1">
    <citation type="submission" date="2017-05" db="EMBL/GenBank/DDBJ databases">
        <title>Lactobacillus johnsonii from commercial turkeys.</title>
        <authorList>
            <person name="Johnson T.J."/>
            <person name="Youmans B."/>
        </authorList>
    </citation>
    <scope>NUCLEOTIDE SEQUENCE [LARGE SCALE GENOMIC DNA]</scope>
    <source>
        <strain evidence="15 16">UMNLJ114</strain>
        <strain evidence="14 17">UMNLJ54</strain>
    </source>
</reference>
<dbReference type="InterPro" id="IPR031944">
    <property type="entry name" value="RsgA_N"/>
</dbReference>
<dbReference type="InterPro" id="IPR010914">
    <property type="entry name" value="RsgA_GTPase_dom"/>
</dbReference>
<dbReference type="AlphaFoldDB" id="A0A1Y4IHS8"/>
<feature type="binding site" evidence="10">
    <location>
        <position position="260"/>
    </location>
    <ligand>
        <name>Zn(2+)</name>
        <dbReference type="ChEBI" id="CHEBI:29105"/>
    </ligand>
</feature>
<dbReference type="Proteomes" id="UP000216448">
    <property type="component" value="Unassembled WGS sequence"/>
</dbReference>
<dbReference type="InterPro" id="IPR027417">
    <property type="entry name" value="P-loop_NTPase"/>
</dbReference>
<evidence type="ECO:0000256" key="4">
    <source>
        <dbReference type="ARBA" id="ARBA00022730"/>
    </source>
</evidence>
<dbReference type="EMBL" id="NIBB01000061">
    <property type="protein sequence ID" value="PAB52120.1"/>
    <property type="molecule type" value="Genomic_DNA"/>
</dbReference>
<dbReference type="NCBIfam" id="TIGR00157">
    <property type="entry name" value="ribosome small subunit-dependent GTPase A"/>
    <property type="match status" value="1"/>
</dbReference>
<feature type="binding site" evidence="10">
    <location>
        <begin position="114"/>
        <end position="117"/>
    </location>
    <ligand>
        <name>GTP</name>
        <dbReference type="ChEBI" id="CHEBI:37565"/>
    </ligand>
</feature>
<reference evidence="13" key="2">
    <citation type="journal article" date="2021" name="PeerJ">
        <title>Extensive microbial diversity within the chicken gut microbiome revealed by metagenomics and culture.</title>
        <authorList>
            <person name="Gilroy R."/>
            <person name="Ravi A."/>
            <person name="Getino M."/>
            <person name="Pursley I."/>
            <person name="Horton D.L."/>
            <person name="Alikhan N.F."/>
            <person name="Baker D."/>
            <person name="Gharbi K."/>
            <person name="Hall N."/>
            <person name="Watson M."/>
            <person name="Adriaenssens E.M."/>
            <person name="Foster-Nyarko E."/>
            <person name="Jarju S."/>
            <person name="Secka A."/>
            <person name="Antonio M."/>
            <person name="Oren A."/>
            <person name="Chaudhuri R.R."/>
            <person name="La Ragione R."/>
            <person name="Hildebrand F."/>
            <person name="Pallen M.J."/>
        </authorList>
    </citation>
    <scope>NUCLEOTIDE SEQUENCE</scope>
    <source>
        <strain evidence="13">CHK192-2623</strain>
    </source>
</reference>
<dbReference type="RefSeq" id="WP_087284706.1">
    <property type="nucleotide sequence ID" value="NZ_CP021703.1"/>
</dbReference>
<gene>
    <name evidence="10 15" type="primary">rsgA</name>
    <name evidence="14" type="ORF">A3P64_08320</name>
    <name evidence="15" type="ORF">A3Q24_04565</name>
    <name evidence="13" type="ORF">K8V69_05880</name>
</gene>
<feature type="domain" description="EngC GTPase" evidence="11">
    <location>
        <begin position="74"/>
        <end position="221"/>
    </location>
</feature>
<dbReference type="HAMAP" id="MF_01820">
    <property type="entry name" value="GTPase_RsgA"/>
    <property type="match status" value="1"/>
</dbReference>
<keyword evidence="3 10" id="KW-0479">Metal-binding</keyword>
<evidence type="ECO:0000256" key="10">
    <source>
        <dbReference type="HAMAP-Rule" id="MF_01820"/>
    </source>
</evidence>
<accession>A0A1Y4IHS8</accession>
<dbReference type="PROSITE" id="PS51721">
    <property type="entry name" value="G_CP"/>
    <property type="match status" value="1"/>
</dbReference>
<comment type="subcellular location">
    <subcellularLocation>
        <location evidence="10">Cytoplasm</location>
    </subcellularLocation>
</comment>
<keyword evidence="7 10" id="KW-0862">Zinc</keyword>
<proteinExistence type="inferred from homology"/>
<comment type="caution">
    <text evidence="15">The sequence shown here is derived from an EMBL/GenBank/DDBJ whole genome shotgun (WGS) entry which is preliminary data.</text>
</comment>
<dbReference type="EC" id="3.6.1.-" evidence="10"/>
<evidence type="ECO:0000259" key="12">
    <source>
        <dbReference type="PROSITE" id="PS51721"/>
    </source>
</evidence>
<evidence type="ECO:0000256" key="7">
    <source>
        <dbReference type="ARBA" id="ARBA00022833"/>
    </source>
</evidence>
<dbReference type="SUPFAM" id="SSF50249">
    <property type="entry name" value="Nucleic acid-binding proteins"/>
    <property type="match status" value="1"/>
</dbReference>
<comment type="cofactor">
    <cofactor evidence="10">
        <name>Zn(2+)</name>
        <dbReference type="ChEBI" id="CHEBI:29105"/>
    </cofactor>
    <text evidence="10">Binds 1 zinc ion per subunit.</text>
</comment>
<protein>
    <recommendedName>
        <fullName evidence="10">Small ribosomal subunit biogenesis GTPase RsgA</fullName>
        <ecNumber evidence="10">3.6.1.-</ecNumber>
    </recommendedName>
</protein>
<dbReference type="GO" id="GO:0005525">
    <property type="term" value="F:GTP binding"/>
    <property type="evidence" value="ECO:0007669"/>
    <property type="project" value="UniProtKB-UniRule"/>
</dbReference>
<dbReference type="EMBL" id="NIBD01000024">
    <property type="protein sequence ID" value="PAB55413.1"/>
    <property type="molecule type" value="Genomic_DNA"/>
</dbReference>
<dbReference type="SUPFAM" id="SSF52540">
    <property type="entry name" value="P-loop containing nucleoside triphosphate hydrolases"/>
    <property type="match status" value="1"/>
</dbReference>
<keyword evidence="5 10" id="KW-0547">Nucleotide-binding</keyword>
<comment type="subunit">
    <text evidence="10">Monomer. Associates with 30S ribosomal subunit, binds 16S rRNA.</text>
</comment>
<dbReference type="Gene3D" id="1.10.40.50">
    <property type="entry name" value="Probable gtpase engc, domain 3"/>
    <property type="match status" value="1"/>
</dbReference>
<dbReference type="InterPro" id="IPR012340">
    <property type="entry name" value="NA-bd_OB-fold"/>
</dbReference>
<feature type="binding site" evidence="10">
    <location>
        <position position="252"/>
    </location>
    <ligand>
        <name>Zn(2+)</name>
        <dbReference type="ChEBI" id="CHEBI:29105"/>
    </ligand>
</feature>
<organism evidence="15 16">
    <name type="scientific">Lactobacillus johnsonii</name>
    <dbReference type="NCBI Taxonomy" id="33959"/>
    <lineage>
        <taxon>Bacteria</taxon>
        <taxon>Bacillati</taxon>
        <taxon>Bacillota</taxon>
        <taxon>Bacilli</taxon>
        <taxon>Lactobacillales</taxon>
        <taxon>Lactobacillaceae</taxon>
        <taxon>Lactobacillus</taxon>
    </lineage>
</organism>
<dbReference type="Proteomes" id="UP000216008">
    <property type="component" value="Unassembled WGS sequence"/>
</dbReference>
<dbReference type="Proteomes" id="UP000732527">
    <property type="component" value="Unassembled WGS sequence"/>
</dbReference>
<dbReference type="CDD" id="cd01854">
    <property type="entry name" value="YjeQ_EngC"/>
    <property type="match status" value="1"/>
</dbReference>
<evidence type="ECO:0000313" key="15">
    <source>
        <dbReference type="EMBL" id="PAB55413.1"/>
    </source>
</evidence>
<keyword evidence="1 10" id="KW-0963">Cytoplasm</keyword>
<evidence type="ECO:0000313" key="13">
    <source>
        <dbReference type="EMBL" id="HJE49692.1"/>
    </source>
</evidence>
<dbReference type="GO" id="GO:0003924">
    <property type="term" value="F:GTPase activity"/>
    <property type="evidence" value="ECO:0007669"/>
    <property type="project" value="UniProtKB-UniRule"/>
</dbReference>
<name>A0A1Y4IHS8_LACJH</name>
<evidence type="ECO:0000256" key="5">
    <source>
        <dbReference type="ARBA" id="ARBA00022741"/>
    </source>
</evidence>
<evidence type="ECO:0000256" key="3">
    <source>
        <dbReference type="ARBA" id="ARBA00022723"/>
    </source>
</evidence>
<evidence type="ECO:0000259" key="11">
    <source>
        <dbReference type="PROSITE" id="PS50936"/>
    </source>
</evidence>
<evidence type="ECO:0000256" key="8">
    <source>
        <dbReference type="ARBA" id="ARBA00022884"/>
    </source>
</evidence>
<dbReference type="PANTHER" id="PTHR32120">
    <property type="entry name" value="SMALL RIBOSOMAL SUBUNIT BIOGENESIS GTPASE RSGA"/>
    <property type="match status" value="1"/>
</dbReference>
<dbReference type="Pfam" id="PF03193">
    <property type="entry name" value="RsgA_GTPase"/>
    <property type="match status" value="1"/>
</dbReference>
<comment type="similarity">
    <text evidence="10">Belongs to the TRAFAC class YlqF/YawG GTPase family. RsgA subfamily.</text>
</comment>
<dbReference type="PANTHER" id="PTHR32120:SF11">
    <property type="entry name" value="SMALL RIBOSOMAL SUBUNIT BIOGENESIS GTPASE RSGA 1, MITOCHONDRIAL-RELATED"/>
    <property type="match status" value="1"/>
</dbReference>
<dbReference type="Gene3D" id="2.40.50.140">
    <property type="entry name" value="Nucleic acid-binding proteins"/>
    <property type="match status" value="1"/>
</dbReference>
<keyword evidence="2 10" id="KW-0690">Ribosome biogenesis</keyword>
<comment type="function">
    <text evidence="10">One of several proteins that assist in the late maturation steps of the functional core of the 30S ribosomal subunit. Helps release RbfA from mature subunits. May play a role in the assembly of ribosomal proteins into the subunit. Circularly permuted GTPase that catalyzes slow GTP hydrolysis, GTPase activity is stimulated by the 30S ribosomal subunit.</text>
</comment>
<evidence type="ECO:0000256" key="1">
    <source>
        <dbReference type="ARBA" id="ARBA00022490"/>
    </source>
</evidence>
<keyword evidence="4 10" id="KW-0699">rRNA-binding</keyword>
<evidence type="ECO:0000313" key="14">
    <source>
        <dbReference type="EMBL" id="PAB52120.1"/>
    </source>
</evidence>
<dbReference type="CDD" id="cd04466">
    <property type="entry name" value="S1_YloQ_GTPase"/>
    <property type="match status" value="1"/>
</dbReference>
<keyword evidence="9 10" id="KW-0342">GTP-binding</keyword>
<dbReference type="GO" id="GO:0042274">
    <property type="term" value="P:ribosomal small subunit biogenesis"/>
    <property type="evidence" value="ECO:0007669"/>
    <property type="project" value="UniProtKB-UniRule"/>
</dbReference>
<dbReference type="Gene3D" id="3.40.50.300">
    <property type="entry name" value="P-loop containing nucleotide triphosphate hydrolases"/>
    <property type="match status" value="1"/>
</dbReference>
<evidence type="ECO:0000256" key="6">
    <source>
        <dbReference type="ARBA" id="ARBA00022801"/>
    </source>
</evidence>
<feature type="binding site" evidence="10">
    <location>
        <position position="247"/>
    </location>
    <ligand>
        <name>Zn(2+)</name>
        <dbReference type="ChEBI" id="CHEBI:29105"/>
    </ligand>
</feature>
<feature type="binding site" evidence="10">
    <location>
        <position position="254"/>
    </location>
    <ligand>
        <name>Zn(2+)</name>
        <dbReference type="ChEBI" id="CHEBI:29105"/>
    </ligand>
</feature>
<dbReference type="PROSITE" id="PS50936">
    <property type="entry name" value="ENGC_GTPASE"/>
    <property type="match status" value="1"/>
</dbReference>